<dbReference type="Gene3D" id="3.30.40.10">
    <property type="entry name" value="Zinc/RING finger domain, C3HC4 (zinc finger)"/>
    <property type="match status" value="1"/>
</dbReference>
<evidence type="ECO:0000256" key="20">
    <source>
        <dbReference type="SAM" id="MobiDB-lite"/>
    </source>
</evidence>
<evidence type="ECO:0000259" key="23">
    <source>
        <dbReference type="PROSITE" id="PS51292"/>
    </source>
</evidence>
<dbReference type="SMART" id="SM00744">
    <property type="entry name" value="RINGv"/>
    <property type="match status" value="1"/>
</dbReference>
<comment type="pathway">
    <text evidence="5">Protein modification; protein ubiquitination.</text>
</comment>
<keyword evidence="18" id="KW-0968">Cytoplasmic vesicle</keyword>
<dbReference type="FunFam" id="3.30.40.10:FF:000043">
    <property type="entry name" value="Putative e3 ubiquitin-protein ligase march8"/>
    <property type="match status" value="1"/>
</dbReference>
<dbReference type="Bgee" id="ENSCHIG00000016249">
    <property type="expression patterns" value="Expressed in testis and 18 other cell types or tissues"/>
</dbReference>
<evidence type="ECO:0000256" key="1">
    <source>
        <dbReference type="ARBA" id="ARBA00000900"/>
    </source>
</evidence>
<evidence type="ECO:0000256" key="12">
    <source>
        <dbReference type="ARBA" id="ARBA00022786"/>
    </source>
</evidence>
<sequence>MSMPLHQVSAVPPQDAASARVSRSKAKEREREEQNEKTLGHSMSHSSNISKAGGSSVASAPVSSFARTSVTPSSQDICRICHCEGDDESPLITPCRCAGSLHFVHQACLQQWIKSSDARCCELCKYEFVMETRLKPLRKVSSMPPPTRLDLMSSEAVFYLLLILDKVCWQANWAFSLPGILEWPFWTKLVVVAIGFTGGLLFMYVQCKVYVQLWRRLKAYNRVIYVQNCPETSKRNIFEKSALTEPSFENKDGRGVCHSDTNSSCCTEPEDTGAEIIHV</sequence>
<dbReference type="STRING" id="9925.ENSCHIP00000015716"/>
<evidence type="ECO:0000256" key="5">
    <source>
        <dbReference type="ARBA" id="ARBA00004906"/>
    </source>
</evidence>
<comment type="subcellular location">
    <subcellularLocation>
        <location evidence="3">Cytoplasmic vesicle membrane</location>
        <topology evidence="3">Multi-pass membrane protein</topology>
    </subcellularLocation>
    <subcellularLocation>
        <location evidence="4">Early endosome membrane</location>
        <topology evidence="4">Multi-pass membrane protein</topology>
    </subcellularLocation>
    <subcellularLocation>
        <location evidence="2">Lysosome membrane</location>
        <topology evidence="2">Multi-pass membrane protein</topology>
    </subcellularLocation>
</comment>
<evidence type="ECO:0000313" key="25">
    <source>
        <dbReference type="Proteomes" id="UP000291000"/>
    </source>
</evidence>
<dbReference type="EC" id="2.3.2.27" evidence="6"/>
<dbReference type="InterPro" id="IPR013083">
    <property type="entry name" value="Znf_RING/FYVE/PHD"/>
</dbReference>
<dbReference type="GO" id="GO:0005765">
    <property type="term" value="C:lysosomal membrane"/>
    <property type="evidence" value="ECO:0007669"/>
    <property type="project" value="UniProtKB-SubCell"/>
</dbReference>
<evidence type="ECO:0000259" key="22">
    <source>
        <dbReference type="PROSITE" id="PS50089"/>
    </source>
</evidence>
<feature type="domain" description="RING-type" evidence="22">
    <location>
        <begin position="78"/>
        <end position="125"/>
    </location>
</feature>
<keyword evidence="13" id="KW-0862">Zinc</keyword>
<keyword evidence="15 21" id="KW-1133">Transmembrane helix</keyword>
<keyword evidence="14" id="KW-0391">Immunity</keyword>
<name>A0A452EUN8_CAPHI</name>
<evidence type="ECO:0000256" key="16">
    <source>
        <dbReference type="ARBA" id="ARBA00023136"/>
    </source>
</evidence>
<dbReference type="GO" id="GO:0061630">
    <property type="term" value="F:ubiquitin protein ligase activity"/>
    <property type="evidence" value="ECO:0007669"/>
    <property type="project" value="UniProtKB-EC"/>
</dbReference>
<feature type="domain" description="RING-CH-type" evidence="23">
    <location>
        <begin position="70"/>
        <end position="131"/>
    </location>
</feature>
<evidence type="ECO:0000256" key="17">
    <source>
        <dbReference type="ARBA" id="ARBA00023228"/>
    </source>
</evidence>
<dbReference type="Pfam" id="PF12906">
    <property type="entry name" value="RINGv"/>
    <property type="match status" value="1"/>
</dbReference>
<keyword evidence="25" id="KW-1185">Reference proteome</keyword>
<evidence type="ECO:0000256" key="7">
    <source>
        <dbReference type="ARBA" id="ARBA00022679"/>
    </source>
</evidence>
<evidence type="ECO:0000256" key="3">
    <source>
        <dbReference type="ARBA" id="ARBA00004439"/>
    </source>
</evidence>
<evidence type="ECO:0000256" key="8">
    <source>
        <dbReference type="ARBA" id="ARBA00022692"/>
    </source>
</evidence>
<evidence type="ECO:0000256" key="15">
    <source>
        <dbReference type="ARBA" id="ARBA00022989"/>
    </source>
</evidence>
<evidence type="ECO:0000256" key="13">
    <source>
        <dbReference type="ARBA" id="ARBA00022833"/>
    </source>
</evidence>
<keyword evidence="9" id="KW-0479">Metal-binding</keyword>
<feature type="region of interest" description="Disordered" evidence="20">
    <location>
        <begin position="1"/>
        <end position="55"/>
    </location>
</feature>
<keyword evidence="10" id="KW-0967">Endosome</keyword>
<comment type="catalytic activity">
    <reaction evidence="1">
        <text>S-ubiquitinyl-[E2 ubiquitin-conjugating enzyme]-L-cysteine + [acceptor protein]-L-lysine = [E2 ubiquitin-conjugating enzyme]-L-cysteine + N(6)-ubiquitinyl-[acceptor protein]-L-lysine.</text>
        <dbReference type="EC" id="2.3.2.27"/>
    </reaction>
</comment>
<evidence type="ECO:0000256" key="14">
    <source>
        <dbReference type="ARBA" id="ARBA00022859"/>
    </source>
</evidence>
<dbReference type="GO" id="GO:0002376">
    <property type="term" value="P:immune system process"/>
    <property type="evidence" value="ECO:0007669"/>
    <property type="project" value="UniProtKB-KW"/>
</dbReference>
<evidence type="ECO:0000313" key="24">
    <source>
        <dbReference type="Ensembl" id="ENSCHIP00000015716.1"/>
    </source>
</evidence>
<dbReference type="AlphaFoldDB" id="A0A452EUN8"/>
<evidence type="ECO:0000256" key="11">
    <source>
        <dbReference type="ARBA" id="ARBA00022771"/>
    </source>
</evidence>
<dbReference type="InterPro" id="IPR011016">
    <property type="entry name" value="Znf_RING-CH"/>
</dbReference>
<reference evidence="24" key="3">
    <citation type="submission" date="2025-09" db="UniProtKB">
        <authorList>
            <consortium name="Ensembl"/>
        </authorList>
    </citation>
    <scope>IDENTIFICATION</scope>
</reference>
<dbReference type="PROSITE" id="PS51292">
    <property type="entry name" value="ZF_RING_CH"/>
    <property type="match status" value="1"/>
</dbReference>
<feature type="compositionally biased region" description="Basic and acidic residues" evidence="20">
    <location>
        <begin position="25"/>
        <end position="39"/>
    </location>
</feature>
<dbReference type="PROSITE" id="PS50089">
    <property type="entry name" value="ZF_RING_2"/>
    <property type="match status" value="1"/>
</dbReference>
<evidence type="ECO:0000256" key="2">
    <source>
        <dbReference type="ARBA" id="ARBA00004155"/>
    </source>
</evidence>
<dbReference type="Proteomes" id="UP000291000">
    <property type="component" value="Chromosome 28"/>
</dbReference>
<protein>
    <recommendedName>
        <fullName evidence="6">RING-type E3 ubiquitin transferase</fullName>
        <ecNumber evidence="6">2.3.2.27</ecNumber>
    </recommendedName>
</protein>
<reference evidence="24 25" key="1">
    <citation type="submission" date="2016-04" db="EMBL/GenBank/DDBJ databases">
        <title>Polished mammalian reference genomes with single-molecule sequencing and chromosome conformation capture applied to the Capra hircus genome.</title>
        <authorList>
            <person name="Bickhart D.M."/>
            <person name="Koren S."/>
            <person name="Rosen B."/>
            <person name="Hastie A."/>
            <person name="Liachko I."/>
            <person name="Sullivan S.T."/>
            <person name="Burton J."/>
            <person name="Sayre B.L."/>
            <person name="Huson H.J."/>
            <person name="Lee J."/>
            <person name="Lam E."/>
            <person name="Kelley C.M."/>
            <person name="Hutchison J.L."/>
            <person name="Zhou Y."/>
            <person name="Sun J."/>
            <person name="Crisa A."/>
            <person name="Schwartz J.C."/>
            <person name="Hammond J.A."/>
            <person name="Schroeder S.G."/>
            <person name="Liu G.E."/>
            <person name="Dunham M."/>
            <person name="Shendure J."/>
            <person name="Sonstegard T.S."/>
            <person name="Phillippy A.M."/>
            <person name="Van Tassell C.P."/>
            <person name="Smith T.P."/>
        </authorList>
    </citation>
    <scope>NUCLEOTIDE SEQUENCE [LARGE SCALE GENOMIC DNA]</scope>
</reference>
<dbReference type="SUPFAM" id="SSF57850">
    <property type="entry name" value="RING/U-box"/>
    <property type="match status" value="1"/>
</dbReference>
<reference evidence="24" key="2">
    <citation type="submission" date="2025-08" db="UniProtKB">
        <authorList>
            <consortium name="Ensembl"/>
        </authorList>
    </citation>
    <scope>IDENTIFICATION</scope>
</reference>
<organism evidence="24 25">
    <name type="scientific">Capra hircus</name>
    <name type="common">Goat</name>
    <dbReference type="NCBI Taxonomy" id="9925"/>
    <lineage>
        <taxon>Eukaryota</taxon>
        <taxon>Metazoa</taxon>
        <taxon>Chordata</taxon>
        <taxon>Craniata</taxon>
        <taxon>Vertebrata</taxon>
        <taxon>Euteleostomi</taxon>
        <taxon>Mammalia</taxon>
        <taxon>Eutheria</taxon>
        <taxon>Laurasiatheria</taxon>
        <taxon>Artiodactyla</taxon>
        <taxon>Ruminantia</taxon>
        <taxon>Pecora</taxon>
        <taxon>Bovidae</taxon>
        <taxon>Caprinae</taxon>
        <taxon>Capra</taxon>
    </lineage>
</organism>
<dbReference type="GO" id="GO:0008270">
    <property type="term" value="F:zinc ion binding"/>
    <property type="evidence" value="ECO:0007669"/>
    <property type="project" value="UniProtKB-KW"/>
</dbReference>
<keyword evidence="16 21" id="KW-0472">Membrane</keyword>
<keyword evidence="12" id="KW-0833">Ubl conjugation pathway</keyword>
<gene>
    <name evidence="24" type="primary">MARCHF8</name>
</gene>
<dbReference type="EMBL" id="LWLT01000030">
    <property type="status" value="NOT_ANNOTATED_CDS"/>
    <property type="molecule type" value="Genomic_DNA"/>
</dbReference>
<keyword evidence="7" id="KW-0808">Transferase</keyword>
<evidence type="ECO:0000256" key="6">
    <source>
        <dbReference type="ARBA" id="ARBA00012483"/>
    </source>
</evidence>
<feature type="transmembrane region" description="Helical" evidence="21">
    <location>
        <begin position="185"/>
        <end position="205"/>
    </location>
</feature>
<accession>A0A452EUN8</accession>
<proteinExistence type="predicted"/>
<keyword evidence="8 21" id="KW-0812">Transmembrane</keyword>
<evidence type="ECO:0000256" key="18">
    <source>
        <dbReference type="ARBA" id="ARBA00023329"/>
    </source>
</evidence>
<evidence type="ECO:0000256" key="19">
    <source>
        <dbReference type="PROSITE-ProRule" id="PRU00175"/>
    </source>
</evidence>
<dbReference type="CDD" id="cd16807">
    <property type="entry name" value="RING_CH-C4HC3_MARCH8"/>
    <property type="match status" value="1"/>
</dbReference>
<dbReference type="PANTHER" id="PTHR45981">
    <property type="entry name" value="LD02310P"/>
    <property type="match status" value="1"/>
</dbReference>
<evidence type="ECO:0000256" key="9">
    <source>
        <dbReference type="ARBA" id="ARBA00022723"/>
    </source>
</evidence>
<keyword evidence="17" id="KW-0458">Lysosome</keyword>
<dbReference type="GO" id="GO:0016567">
    <property type="term" value="P:protein ubiquitination"/>
    <property type="evidence" value="ECO:0007669"/>
    <property type="project" value="UniProtKB-ARBA"/>
</dbReference>
<evidence type="ECO:0000256" key="10">
    <source>
        <dbReference type="ARBA" id="ARBA00022753"/>
    </source>
</evidence>
<evidence type="ECO:0000256" key="21">
    <source>
        <dbReference type="SAM" id="Phobius"/>
    </source>
</evidence>
<keyword evidence="11 19" id="KW-0863">Zinc-finger</keyword>
<evidence type="ECO:0000256" key="4">
    <source>
        <dbReference type="ARBA" id="ARBA00004520"/>
    </source>
</evidence>
<dbReference type="GeneTree" id="ENSGT00940000158282"/>
<dbReference type="Ensembl" id="ENSCHIT00000023520.1">
    <property type="protein sequence ID" value="ENSCHIP00000015716.1"/>
    <property type="gene ID" value="ENSCHIG00000016249.1"/>
</dbReference>
<dbReference type="GO" id="GO:0031901">
    <property type="term" value="C:early endosome membrane"/>
    <property type="evidence" value="ECO:0007669"/>
    <property type="project" value="UniProtKB-SubCell"/>
</dbReference>
<dbReference type="OMA" id="VIXILEW"/>
<dbReference type="InterPro" id="IPR001841">
    <property type="entry name" value="Znf_RING"/>
</dbReference>